<evidence type="ECO:0000256" key="7">
    <source>
        <dbReference type="ARBA" id="ARBA00030524"/>
    </source>
</evidence>
<feature type="compositionally biased region" description="Basic and acidic residues" evidence="13">
    <location>
        <begin position="2771"/>
        <end position="2809"/>
    </location>
</feature>
<feature type="domain" description="CCHC-type" evidence="14">
    <location>
        <begin position="1564"/>
        <end position="1579"/>
    </location>
</feature>
<dbReference type="PANTHER" id="PTHR45615">
    <property type="entry name" value="MYOSIN HEAVY CHAIN, NON-MUSCLE"/>
    <property type="match status" value="1"/>
</dbReference>
<evidence type="ECO:0000256" key="6">
    <source>
        <dbReference type="ARBA" id="ARBA00022918"/>
    </source>
</evidence>
<evidence type="ECO:0000259" key="15">
    <source>
        <dbReference type="PROSITE" id="PS50994"/>
    </source>
</evidence>
<evidence type="ECO:0000256" key="5">
    <source>
        <dbReference type="ARBA" id="ARBA00022801"/>
    </source>
</evidence>
<evidence type="ECO:0000313" key="16">
    <source>
        <dbReference type="EMBL" id="CAI4010696.1"/>
    </source>
</evidence>
<sequence>MLSFGTFAKAKEAEIVSELESWLNQAQHGAVEAAPSRRSRVGLSAKQRQQQDTAKVWTMSGASKDDASYAELEVLRHVMSAGAASVASWASEKSASSNAGYGGSSAGGTADGRPAFGFLREKRQLCAAMRRPPQPITAAPCPFGRDRMVQLLAQDYVDSMQPSKKMFADGVFSWTVPIRKFKEKDRQLISPSFFVELDEHGGGADFKIIIRPVTGGNFATANGKGYIEVKLVGSVAGRRSRVQMRVSVGGSPFLEQHHDFLDGAVACLRDIHVPKIFDFALFTTDVQFLLQMSPIEEPPAKQTFLLIRVIVIIRRVSAALCCVCKKLSVDHPKMRPARAAARTSRARSRQAAENLEQARERLHSATQSLEGMEAYRSELTEALHREGSCEVAALAAWTLAEEQGDEEQQEIMSQQRLVQEANEELIQLQRLNHEEERELAHTQSQLNETILKQKACRAVLRQQRWTCQQLIHEKEILEDEVTASRPTLREAAAFQELEEEVQTLESLGRNLPFETREVLDARRQEHESWKAELGHTEQELWLAQRQFREQQKKHTGTLASCRRQAHTREARAKAEAAQSFAARKKALQEAQQRFNKMHEKIRHQATRRKVNDAFKVDKNHSETIAKQQTFAVAERYASSEKHLEQGMHESNWERPLEVSKIRKKYPNHLPVVVEAYPDPAEKPHKLIMPHNKTGAMCAKLIIEKITEKCEWATPDSKVLLKKGHIQIPHDMMVSDLDHPKFKAEDNVLYVLVERKSKDRVSQGPPKHSRAACTDPLSTSQAEVKSSSEPEEEIDMSKSFVEFKMKDSSANQVMTVMTDEFGQAEKAKKMRLKYPDRVPVLVNQPATPGIPEIERKLLVPKAMKPCDLRKSLPKHLKLKDKDGNDVDLPWDRVKMLMAGEELEDEEQRMGDIYDFIVDKDDGGLHLTLELDDELALIESSAPEPAEPAELAPVKPEDKGPSFEQVKRLEMSLVEAEKEVQEAQRKRVETQQMLHEERQRTDSAEQVRLEAEIKVEKLQQENEMCKDNLYQAEKTIDALQQENEMCKDNLYQAEKTIDALQQENEMCKDNLYQAEKTIDALQQDRKRCQEDLKKEIEARMDAESRVQSLQQEAHSKERMLNAAHTTVRNSGAETTAAKEPGTGSALCICCLILLIEMPGEDFSHIPTWSGDPAEFETFEVSCKWYERGLKDSERRQSAARVWSRLQGAAKSVVKHLDPDEFSGDDGLSKLLQVLRTSPLQALPIPDSFSRLEKWHALRRKEHESIAELLVREEDLWLQMQNALARARSDRGPRPQAIPEVPRAMDPSPTGMGSVGSPLNLRRNWHSGVTAQQQSTGSGVAETAGAAAGVSGARVATSLDTTDFWSNELRGYRLLKAAHLTRQERQNILTQTNNMTDFEIIKRALRALFAEDEAMGRPTSYKRFAKSALWNDADNWDDDAGDNEWPDADGSWYYEPNDTYWNDEDWAWNDDDENAAYWNEEEDEVVPDETAQDPDEVQFREAYALANEASRTLQEAREAVKKVRAARGYYSPEASSGKGISSSTASRMLGKGFGNKSSGKGKMSGPCFRCGMKGHTIAQCPDRFSLGKGAGKGFASKGKSKGKGKGKSKVKGKNFYADVCTLTVMWNEDAKARNSYTRVVIDTGASESAVGSASLQKLLHYGQFAYSVHVDDRPIFRFGNGLKMQAMSRVDIEGFTSSEGNNQLKMEPCAQDDPRREGYPCWTSHHPKERNNQYASWQTCTKCGLRLSYKAKKGYSGDHRHMGPVPHTIRSVMESLEKTTSPDQCNEKIVNGRLMEAQGKMLQYGVTNTMAINMTYREYLKRMNMEVPERNKSPSRAAKTSLTPEMKEAATKELVQKLKETAMGQASKEAVELVEKAAESMASTRGHLKIEKKPSTEKETEMAVQDAHMREWSMAEDAVSQKLSELQGKLNGQHGTYETVGEQYTNNMTDGEKVDSGQNYEAVREQHPNSKDLNMDLATTTDERVLAEKHSFEGSMETEVPSTFVDKHGMKIQAPSRGSFANAPVNMTSDKNLVAPNLAKKLAKNAAMLGLMLLGPVLGLFGQIQDRPDFLEIACSANSSLSHEMASMGYNIKRANYLEGYDLSSSRGTKMLQHEIALHPPRFGWVSLPCTRLTSLVNLTPRSEAEWANFQKRQRQDLKRASEVADGCEPILRDGGDIAWEWPASASTGWKSFAISRLLKLFKKYNRVAYWCRFDGCAYGLAYQNLPVRKGWLILTTCKSLWLSLHHRCPGHQQHCECRGPVAQFCAYYPAKMITAVVKAIVGHWQAPEEEHNISIADDVNNYLLDIKDADVNNEEVNPCQGVRDESPEIFALTRNRFPEQAPTGRKLELIRQQMMRIHRASGHAPFSRLQKLLTVRKAPKWAIELAGKLQCPSCIEAKRARPAPVASLGETPTLFQILGMDCFEVDHAGFKHKFLLMRDRASGYVMLEFLQTYTGNWEPTTDNIIAAFCKWLMVNPKPQWVITDSATYFTSNQILEFYGNSGVGVLTTPAEAHEMLGAEEGCIRVLKETAVRLLKEEPDLAMENIFQLAAHGHNEAIGPSGYSPFQWLRGGADRDEPLAGQNPKKMFGGLLRLKEKAKVAYEMESAKDRLSKLNNSAGRPPQSFKAGDLVMLWRQKNKPGKVSGTWVGPVRLLLQEGNTLWLSTGSTLIRARTTQVRRCTKQGTLDSMMEGTAILSTPTTIDSLMRSFTGKHYVNATGDVPSERQRQDDVQGAEVALLPDDDHRPAKRITIVKSMTPGSQLVTIEDDFTTTDAPHRQLQDRWKGETRFEIKPEVKKARLTPKEKPVRKRDASSSQPSNVSQHQQQASGQDAGEQALTVPEGEQTDANIGQLLPEVPDLHPLTTALRDRGAAAVDGVPAQREQPPLGDGVNRCVVRDCDLPGGHHGPHEDSEGKKFSWEPYGGRVNVEPETDSSSSDEADELIPDGPATKKARNIGTESQYYVLEIPLEEAELDYLSEHPKRATAWLAKKMENKGKELRWSQMPLSQKKEFDEAQCRELSQVMASKAVRSLTAQEELKVDRSQVMAMRWVMTLKGDGTPKARLVVLGYQQHNLTSVQASAPTMSRISRNLILTICATLNFLLSAGDVSAAFLQAAQSLEGEDLYVWAPAELAVLFGACPDNPMKILKICKAFYGLVHAPRKWFDHVASTMEAHGWMRLLSDRCVFVLHAPPDAPDAGRIVGVAGLHVDDFLIGGDRSCEYFLEAEKKLKAAYRWGKWQQGEFTFAGCDIKQHSDMSISINQKSYVDKWLEECVIDRQRADKKNLPLTNEEISQLRGILGTLAWKASQTGPQYQADVSLLLSEVKYATIDTLQRANKLVREVKRDAQQSLRFPAWKLGLKDLAVVTWCDASQHNRSDKSSTYGLVTGVAPRALLEGITEGEDVTFRVRAMLAELFGYRFADKNDLYQKVKELTAGAIVMDSRGVFDAMTRSVSALHGLRSTRAGYELTLSVCQALQVQTEMRWVNGLAQIADSLTKRNDRKVILQLLSSGQRWRLVYDPKFTSGRKMKKQEMLRKIREQETLFVEEVAKMAEKSVELEGKVLALQRSSKNDEEAILRLKDMCKKLKDENAALTSEKEDVVAERDRMVGRRVYMEEKLQEQQKHMQDKMKEMEKERMQMEQMLQQFKADLEAAVQEKLKLEEEVTALKAAAREEDEESDEEDDFIECGWDVATLEPIVQDDGELNFFASP</sequence>
<dbReference type="GO" id="GO:0003676">
    <property type="term" value="F:nucleic acid binding"/>
    <property type="evidence" value="ECO:0007669"/>
    <property type="project" value="InterPro"/>
</dbReference>
<keyword evidence="1" id="KW-0808">Transferase</keyword>
<keyword evidence="6" id="KW-0695">RNA-directed DNA polymerase</keyword>
<keyword evidence="18" id="KW-1185">Reference proteome</keyword>
<dbReference type="GO" id="GO:0016460">
    <property type="term" value="C:myosin II complex"/>
    <property type="evidence" value="ECO:0007669"/>
    <property type="project" value="TreeGrafter"/>
</dbReference>
<dbReference type="EMBL" id="CAMXCT020004890">
    <property type="protein sequence ID" value="CAL1164071.1"/>
    <property type="molecule type" value="Genomic_DNA"/>
</dbReference>
<feature type="compositionally biased region" description="Polar residues" evidence="13">
    <location>
        <begin position="775"/>
        <end position="786"/>
    </location>
</feature>
<reference evidence="17" key="2">
    <citation type="submission" date="2024-04" db="EMBL/GenBank/DDBJ databases">
        <authorList>
            <person name="Chen Y."/>
            <person name="Shah S."/>
            <person name="Dougan E. K."/>
            <person name="Thang M."/>
            <person name="Chan C."/>
        </authorList>
    </citation>
    <scope>NUCLEOTIDE SEQUENCE [LARGE SCALE GENOMIC DNA]</scope>
</reference>
<dbReference type="PANTHER" id="PTHR45615:SF40">
    <property type="entry name" value="MYOSIN HEAVY CHAIN, NON-MUSCLE"/>
    <property type="match status" value="1"/>
</dbReference>
<evidence type="ECO:0000313" key="18">
    <source>
        <dbReference type="Proteomes" id="UP001152797"/>
    </source>
</evidence>
<dbReference type="GO" id="GO:0008270">
    <property type="term" value="F:zinc ion binding"/>
    <property type="evidence" value="ECO:0007669"/>
    <property type="project" value="UniProtKB-KW"/>
</dbReference>
<dbReference type="GO" id="GO:0000146">
    <property type="term" value="F:microfilament motor activity"/>
    <property type="evidence" value="ECO:0007669"/>
    <property type="project" value="TreeGrafter"/>
</dbReference>
<evidence type="ECO:0000256" key="10">
    <source>
        <dbReference type="ARBA" id="ARBA00057243"/>
    </source>
</evidence>
<feature type="region of interest" description="Disordered" evidence="13">
    <location>
        <begin position="2867"/>
        <end position="2887"/>
    </location>
</feature>
<dbReference type="InterPro" id="IPR012337">
    <property type="entry name" value="RNaseH-like_sf"/>
</dbReference>
<keyword evidence="11" id="KW-0479">Metal-binding</keyword>
<keyword evidence="5" id="KW-0378">Hydrolase</keyword>
<dbReference type="EMBL" id="CAMXCT030004890">
    <property type="protein sequence ID" value="CAL4798008.1"/>
    <property type="molecule type" value="Genomic_DNA"/>
</dbReference>
<dbReference type="PROSITE" id="PS00141">
    <property type="entry name" value="ASP_PROTEASE"/>
    <property type="match status" value="1"/>
</dbReference>
<feature type="compositionally biased region" description="Basic and acidic residues" evidence="13">
    <location>
        <begin position="2903"/>
        <end position="2914"/>
    </location>
</feature>
<reference evidence="16" key="1">
    <citation type="submission" date="2022-10" db="EMBL/GenBank/DDBJ databases">
        <authorList>
            <person name="Chen Y."/>
            <person name="Dougan E. K."/>
            <person name="Chan C."/>
            <person name="Rhodes N."/>
            <person name="Thang M."/>
        </authorList>
    </citation>
    <scope>NUCLEOTIDE SEQUENCE</scope>
</reference>
<dbReference type="InterPro" id="IPR001584">
    <property type="entry name" value="Integrase_cat-core"/>
</dbReference>
<feature type="coiled-coil region" evidence="12">
    <location>
        <begin position="964"/>
        <end position="1117"/>
    </location>
</feature>
<feature type="compositionally biased region" description="Acidic residues" evidence="13">
    <location>
        <begin position="2926"/>
        <end position="2940"/>
    </location>
</feature>
<dbReference type="SUPFAM" id="SSF54236">
    <property type="entry name" value="Ubiquitin-like"/>
    <property type="match status" value="1"/>
</dbReference>
<dbReference type="GO" id="GO:0032982">
    <property type="term" value="C:myosin filament"/>
    <property type="evidence" value="ECO:0007669"/>
    <property type="project" value="TreeGrafter"/>
</dbReference>
<evidence type="ECO:0000256" key="2">
    <source>
        <dbReference type="ARBA" id="ARBA00022695"/>
    </source>
</evidence>
<evidence type="ECO:0000259" key="14">
    <source>
        <dbReference type="PROSITE" id="PS50158"/>
    </source>
</evidence>
<feature type="coiled-coil region" evidence="12">
    <location>
        <begin position="341"/>
        <end position="375"/>
    </location>
</feature>
<dbReference type="GO" id="GO:0051015">
    <property type="term" value="F:actin filament binding"/>
    <property type="evidence" value="ECO:0007669"/>
    <property type="project" value="TreeGrafter"/>
</dbReference>
<keyword evidence="11" id="KW-0863">Zinc-finger</keyword>
<dbReference type="InterPro" id="IPR001969">
    <property type="entry name" value="Aspartic_peptidase_AS"/>
</dbReference>
<feature type="region of interest" description="Disordered" evidence="13">
    <location>
        <begin position="1588"/>
        <end position="1607"/>
    </location>
</feature>
<dbReference type="GO" id="GO:0005737">
    <property type="term" value="C:cytoplasm"/>
    <property type="evidence" value="ECO:0007669"/>
    <property type="project" value="TreeGrafter"/>
</dbReference>
<feature type="coiled-coil region" evidence="12">
    <location>
        <begin position="3564"/>
        <end position="3672"/>
    </location>
</feature>
<comment type="function">
    <text evidence="10">Capsid protein (CA) is the structural component of the virus-like particle (VLP), forming the shell that encapsulates the retrotransposons dimeric RNA genome. The particles are assembled from trimer-clustered units and there are holes in the capsid shells that allow for the diffusion of macromolecules. CA also has nucleocapsid-like chaperone activity, promoting primer tRNA(i)-Met annealing to the multipartite primer-binding site (PBS), dimerization of Ty1 RNA and initiation of reverse transcription.</text>
</comment>
<dbReference type="GO" id="GO:0004519">
    <property type="term" value="F:endonuclease activity"/>
    <property type="evidence" value="ECO:0007669"/>
    <property type="project" value="UniProtKB-KW"/>
</dbReference>
<keyword evidence="3" id="KW-0540">Nuclease</keyword>
<feature type="compositionally biased region" description="Polar residues" evidence="13">
    <location>
        <begin position="2810"/>
        <end position="2826"/>
    </location>
</feature>
<feature type="region of interest" description="Disordered" evidence="13">
    <location>
        <begin position="756"/>
        <end position="791"/>
    </location>
</feature>
<evidence type="ECO:0000256" key="13">
    <source>
        <dbReference type="SAM" id="MobiDB-lite"/>
    </source>
</evidence>
<feature type="domain" description="Integrase catalytic" evidence="15">
    <location>
        <begin position="2406"/>
        <end position="2589"/>
    </location>
</feature>
<dbReference type="GO" id="GO:0015074">
    <property type="term" value="P:DNA integration"/>
    <property type="evidence" value="ECO:0007669"/>
    <property type="project" value="InterPro"/>
</dbReference>
<dbReference type="InterPro" id="IPR036397">
    <property type="entry name" value="RNaseH_sf"/>
</dbReference>
<dbReference type="PROSITE" id="PS50994">
    <property type="entry name" value="INTEGRASE"/>
    <property type="match status" value="1"/>
</dbReference>
<feature type="compositionally biased region" description="Basic residues" evidence="13">
    <location>
        <begin position="1595"/>
        <end position="1607"/>
    </location>
</feature>
<feature type="coiled-coil region" evidence="12">
    <location>
        <begin position="404"/>
        <end position="480"/>
    </location>
</feature>
<evidence type="ECO:0000256" key="11">
    <source>
        <dbReference type="PROSITE-ProRule" id="PRU00047"/>
    </source>
</evidence>
<dbReference type="Gene3D" id="3.30.420.10">
    <property type="entry name" value="Ribonuclease H-like superfamily/Ribonuclease H"/>
    <property type="match status" value="1"/>
</dbReference>
<gene>
    <name evidence="16" type="ORF">C1SCF055_LOCUS35939</name>
</gene>
<dbReference type="PROSITE" id="PS50158">
    <property type="entry name" value="ZF_CCHC"/>
    <property type="match status" value="1"/>
</dbReference>
<comment type="caution">
    <text evidence="16">The sequence shown here is derived from an EMBL/GenBank/DDBJ whole genome shotgun (WGS) entry which is preliminary data.</text>
</comment>
<dbReference type="InterPro" id="IPR029071">
    <property type="entry name" value="Ubiquitin-like_domsf"/>
</dbReference>
<evidence type="ECO:0000256" key="4">
    <source>
        <dbReference type="ARBA" id="ARBA00022759"/>
    </source>
</evidence>
<dbReference type="GO" id="GO:0003964">
    <property type="term" value="F:RNA-directed DNA polymerase activity"/>
    <property type="evidence" value="ECO:0007669"/>
    <property type="project" value="UniProtKB-KW"/>
</dbReference>
<dbReference type="InterPro" id="IPR001878">
    <property type="entry name" value="Znf_CCHC"/>
</dbReference>
<keyword evidence="11" id="KW-0862">Zinc</keyword>
<dbReference type="GO" id="GO:0004190">
    <property type="term" value="F:aspartic-type endopeptidase activity"/>
    <property type="evidence" value="ECO:0007669"/>
    <property type="project" value="InterPro"/>
</dbReference>
<evidence type="ECO:0000256" key="9">
    <source>
        <dbReference type="ARBA" id="ARBA00033113"/>
    </source>
</evidence>
<evidence type="ECO:0000256" key="12">
    <source>
        <dbReference type="SAM" id="Coils"/>
    </source>
</evidence>
<evidence type="ECO:0000256" key="1">
    <source>
        <dbReference type="ARBA" id="ARBA00022679"/>
    </source>
</evidence>
<keyword evidence="4" id="KW-0255">Endonuclease</keyword>
<dbReference type="OrthoDB" id="422721at2759"/>
<feature type="region of interest" description="Disordered" evidence="13">
    <location>
        <begin position="1284"/>
        <end position="1308"/>
    </location>
</feature>
<evidence type="ECO:0000256" key="3">
    <source>
        <dbReference type="ARBA" id="ARBA00022722"/>
    </source>
</evidence>
<keyword evidence="2" id="KW-0548">Nucleotidyltransferase</keyword>
<organism evidence="16">
    <name type="scientific">Cladocopium goreaui</name>
    <dbReference type="NCBI Taxonomy" id="2562237"/>
    <lineage>
        <taxon>Eukaryota</taxon>
        <taxon>Sar</taxon>
        <taxon>Alveolata</taxon>
        <taxon>Dinophyceae</taxon>
        <taxon>Suessiales</taxon>
        <taxon>Symbiodiniaceae</taxon>
        <taxon>Cladocopium</taxon>
    </lineage>
</organism>
<evidence type="ECO:0000313" key="17">
    <source>
        <dbReference type="EMBL" id="CAL1164071.1"/>
    </source>
</evidence>
<dbReference type="InterPro" id="IPR013103">
    <property type="entry name" value="RVT_2"/>
</dbReference>
<evidence type="ECO:0000256" key="8">
    <source>
        <dbReference type="ARBA" id="ARBA00032154"/>
    </source>
</evidence>
<dbReference type="SUPFAM" id="SSF53098">
    <property type="entry name" value="Ribonuclease H-like"/>
    <property type="match status" value="1"/>
</dbReference>
<keyword evidence="12" id="KW-0175">Coiled coil</keyword>
<feature type="region of interest" description="Disordered" evidence="13">
    <location>
        <begin position="2900"/>
        <end position="2949"/>
    </location>
</feature>
<proteinExistence type="predicted"/>
<feature type="region of interest" description="Disordered" evidence="13">
    <location>
        <begin position="2766"/>
        <end position="2833"/>
    </location>
</feature>
<accession>A0A9P1DJH6</accession>
<dbReference type="Proteomes" id="UP001152797">
    <property type="component" value="Unassembled WGS sequence"/>
</dbReference>
<dbReference type="EMBL" id="CAMXCT010004890">
    <property type="protein sequence ID" value="CAI4010696.1"/>
    <property type="molecule type" value="Genomic_DNA"/>
</dbReference>
<dbReference type="Pfam" id="PF07727">
    <property type="entry name" value="RVT_2"/>
    <property type="match status" value="1"/>
</dbReference>
<dbReference type="Gene3D" id="3.10.20.90">
    <property type="entry name" value="Phosphatidylinositol 3-kinase Catalytic Subunit, Chain A, domain 1"/>
    <property type="match status" value="2"/>
</dbReference>
<protein>
    <recommendedName>
        <fullName evidence="7">Gag-Pol-p199</fullName>
    </recommendedName>
    <alternativeName>
        <fullName evidence="8">TY1A-TY1B</fullName>
    </alternativeName>
    <alternativeName>
        <fullName evidence="9">p190</fullName>
    </alternativeName>
</protein>
<name>A0A9P1DJH6_9DINO</name>
<dbReference type="GO" id="GO:0006508">
    <property type="term" value="P:proteolysis"/>
    <property type="evidence" value="ECO:0007669"/>
    <property type="project" value="InterPro"/>
</dbReference>